<sequence length="413" mass="46790">MATYLTPSSDLRLAVKLNKRLVIKPREDLLTRNLIDVYNEYDTNKNYNEKRFSSKLVATGNELILTKGSWWPSGPIVSALAFRNILQFSAMPGRPAKLLILVKNDDGTKTELIVLKTKGQIYTNQLLICLQKNVNAAHQRLVQNSNNVNNRHSRPVSYQMEVNSSVIPSSRTSANSSIQKRRPPPSKPVEVVVRESRSQKEAEKVIKSHQIESAPCPERIRKSIEQKSPTTTNGQLYETYSRTTYDPETKVETLDSVVVYGQQSEKPPKPTNKSTKSRKSRSRPPRELSSLNDGRKVSRELDENNTPWEVNICYIKHDPLVGCVEDESGPIYMYTAHQLVSRDDYDNYDSDESDGHSYSEESDSEDASSSDSQNFPDENKELERFMMLGGSKNVTTTNETHGTNGKLSEVYEY</sequence>
<evidence type="ECO:0000313" key="4">
    <source>
        <dbReference type="WBParaSite" id="HDID_0000333001-mRNA-1"/>
    </source>
</evidence>
<reference evidence="2 3" key="2">
    <citation type="submission" date="2018-11" db="EMBL/GenBank/DDBJ databases">
        <authorList>
            <consortium name="Pathogen Informatics"/>
        </authorList>
    </citation>
    <scope>NUCLEOTIDE SEQUENCE [LARGE SCALE GENOMIC DNA]</scope>
</reference>
<evidence type="ECO:0000313" key="2">
    <source>
        <dbReference type="EMBL" id="VDL30699.1"/>
    </source>
</evidence>
<evidence type="ECO:0000256" key="1">
    <source>
        <dbReference type="SAM" id="MobiDB-lite"/>
    </source>
</evidence>
<gene>
    <name evidence="2" type="ORF">HDID_LOCUS3328</name>
</gene>
<feature type="region of interest" description="Disordered" evidence="1">
    <location>
        <begin position="165"/>
        <end position="300"/>
    </location>
</feature>
<dbReference type="WBParaSite" id="HDID_0000333001-mRNA-1">
    <property type="protein sequence ID" value="HDID_0000333001-mRNA-1"/>
    <property type="gene ID" value="HDID_0000333001"/>
</dbReference>
<dbReference type="OrthoDB" id="6240246at2759"/>
<evidence type="ECO:0000313" key="3">
    <source>
        <dbReference type="Proteomes" id="UP000274504"/>
    </source>
</evidence>
<proteinExistence type="predicted"/>
<name>A0A0R3SEV7_HYMDI</name>
<accession>A0A0R3SEV7</accession>
<organism evidence="4">
    <name type="scientific">Hymenolepis diminuta</name>
    <name type="common">Rat tapeworm</name>
    <dbReference type="NCBI Taxonomy" id="6216"/>
    <lineage>
        <taxon>Eukaryota</taxon>
        <taxon>Metazoa</taxon>
        <taxon>Spiralia</taxon>
        <taxon>Lophotrochozoa</taxon>
        <taxon>Platyhelminthes</taxon>
        <taxon>Cestoda</taxon>
        <taxon>Eucestoda</taxon>
        <taxon>Cyclophyllidea</taxon>
        <taxon>Hymenolepididae</taxon>
        <taxon>Hymenolepis</taxon>
    </lineage>
</organism>
<feature type="compositionally biased region" description="Basic and acidic residues" evidence="1">
    <location>
        <begin position="192"/>
        <end position="210"/>
    </location>
</feature>
<feature type="compositionally biased region" description="Polar residues" evidence="1">
    <location>
        <begin position="392"/>
        <end position="406"/>
    </location>
</feature>
<dbReference type="EMBL" id="UYSG01000985">
    <property type="protein sequence ID" value="VDL30699.1"/>
    <property type="molecule type" value="Genomic_DNA"/>
</dbReference>
<protein>
    <submittedName>
        <fullName evidence="4">SH2 domain-containing protein</fullName>
    </submittedName>
</protein>
<feature type="region of interest" description="Disordered" evidence="1">
    <location>
        <begin position="343"/>
        <end position="413"/>
    </location>
</feature>
<dbReference type="AlphaFoldDB" id="A0A0R3SEV7"/>
<feature type="compositionally biased region" description="Polar residues" evidence="1">
    <location>
        <begin position="226"/>
        <end position="244"/>
    </location>
</feature>
<dbReference type="Proteomes" id="UP000274504">
    <property type="component" value="Unassembled WGS sequence"/>
</dbReference>
<reference evidence="4" key="1">
    <citation type="submission" date="2017-02" db="UniProtKB">
        <authorList>
            <consortium name="WormBaseParasite"/>
        </authorList>
    </citation>
    <scope>IDENTIFICATION</scope>
</reference>
<feature type="compositionally biased region" description="Polar residues" evidence="1">
    <location>
        <begin position="165"/>
        <end position="178"/>
    </location>
</feature>